<proteinExistence type="predicted"/>
<comment type="caution">
    <text evidence="4">The sequence shown here is derived from an EMBL/GenBank/DDBJ whole genome shotgun (WGS) entry which is preliminary data.</text>
</comment>
<reference evidence="4" key="1">
    <citation type="journal article" date="2015" name="Nature">
        <title>Complex archaea that bridge the gap between prokaryotes and eukaryotes.</title>
        <authorList>
            <person name="Spang A."/>
            <person name="Saw J.H."/>
            <person name="Jorgensen S.L."/>
            <person name="Zaremba-Niedzwiedzka K."/>
            <person name="Martijn J."/>
            <person name="Lind A.E."/>
            <person name="van Eijk R."/>
            <person name="Schleper C."/>
            <person name="Guy L."/>
            <person name="Ettema T.J."/>
        </authorList>
    </citation>
    <scope>NUCLEOTIDE SEQUENCE</scope>
</reference>
<dbReference type="Pfam" id="PF02119">
    <property type="entry name" value="FlgI"/>
    <property type="match status" value="1"/>
</dbReference>
<comment type="function">
    <text evidence="1">Assembles around the rod to form the L-ring and probably protects the motor/basal body from shearing forces during rotation.</text>
</comment>
<dbReference type="GO" id="GO:0030288">
    <property type="term" value="C:outer membrane-bounded periplasmic space"/>
    <property type="evidence" value="ECO:0007669"/>
    <property type="project" value="InterPro"/>
</dbReference>
<gene>
    <name evidence="4" type="ORF">LCGC14_0205250</name>
</gene>
<name>A0A0F9UZ50_9ZZZZ</name>
<dbReference type="AlphaFoldDB" id="A0A0F9UZ50"/>
<evidence type="ECO:0000256" key="2">
    <source>
        <dbReference type="ARBA" id="ARBA00004117"/>
    </source>
</evidence>
<dbReference type="PANTHER" id="PTHR30381:SF0">
    <property type="entry name" value="FLAGELLAR P-RING PROTEIN"/>
    <property type="match status" value="1"/>
</dbReference>
<dbReference type="PANTHER" id="PTHR30381">
    <property type="entry name" value="FLAGELLAR P-RING PERIPLASMIC PROTEIN FLGI"/>
    <property type="match status" value="1"/>
</dbReference>
<evidence type="ECO:0000256" key="3">
    <source>
        <dbReference type="ARBA" id="ARBA00022729"/>
    </source>
</evidence>
<evidence type="ECO:0000313" key="4">
    <source>
        <dbReference type="EMBL" id="KKN92782.1"/>
    </source>
</evidence>
<evidence type="ECO:0008006" key="5">
    <source>
        <dbReference type="Google" id="ProtNLM"/>
    </source>
</evidence>
<protein>
    <recommendedName>
        <fullName evidence="5">Flagellar P-ring protein</fullName>
    </recommendedName>
</protein>
<organism evidence="4">
    <name type="scientific">marine sediment metagenome</name>
    <dbReference type="NCBI Taxonomy" id="412755"/>
    <lineage>
        <taxon>unclassified sequences</taxon>
        <taxon>metagenomes</taxon>
        <taxon>ecological metagenomes</taxon>
    </lineage>
</organism>
<sequence>MGNGFAVRVIVILVLAGGLAGCEPFALNPSDKDKAKEQAEPPKLPLHIAGTLGEYAALGGRSRLPVQGYGLVVGLGGNGSKEIPQHVRRYLIQYLLKNRERFRGWGLAEVAPSRVLQDLDTAVVRVRGSIPPAASQDSRFDVMVTALSATGTRSLDGGILVPTEMHLDVGNMQPGQGSKIWAIAGGPVMVNPFIDPTDRQQAAKLRQAVIVGGGVTSRRRKVSLQLYRADFARSDQIQHLINARFPGVDRVARAKNASVTELTIPREVGGDQAHFLALVMHLPMRTGPRAWEVHARKLLAEMQKPDAAHESLAMVLEAHGRKVLPVLGALYDAPVAPAAFYAARTGVRLGDRLADDTIRRFAGSQGDPLQLAAIEVMGDIKGIVRADLTLRELLDRDNDMVRVAAYRALTRRRSASVLTISVDGQFHVDIVPSSRRPMIFATRTQDPRIVLFGDDLAIARPVFFNMPDDLVTVNAREGSDALDVWRRLPGSDRISDTLKVSFELAELIQTLGGKPQRGIDRKVHALGLTYGQIVAVLYRLCEQGHVPAKFILEPAPAEHELLKRIKEAETYNMSGT</sequence>
<dbReference type="PRINTS" id="PR01010">
    <property type="entry name" value="FLGPRINGFLGI"/>
</dbReference>
<dbReference type="EMBL" id="LAZR01000092">
    <property type="protein sequence ID" value="KKN92782.1"/>
    <property type="molecule type" value="Genomic_DNA"/>
</dbReference>
<evidence type="ECO:0000256" key="1">
    <source>
        <dbReference type="ARBA" id="ARBA00002591"/>
    </source>
</evidence>
<dbReference type="InterPro" id="IPR001782">
    <property type="entry name" value="Flag_FlgI"/>
</dbReference>
<dbReference type="GO" id="GO:0005198">
    <property type="term" value="F:structural molecule activity"/>
    <property type="evidence" value="ECO:0007669"/>
    <property type="project" value="InterPro"/>
</dbReference>
<dbReference type="GO" id="GO:0071973">
    <property type="term" value="P:bacterial-type flagellum-dependent cell motility"/>
    <property type="evidence" value="ECO:0007669"/>
    <property type="project" value="InterPro"/>
</dbReference>
<dbReference type="GO" id="GO:0009428">
    <property type="term" value="C:bacterial-type flagellum basal body, distal rod, P ring"/>
    <property type="evidence" value="ECO:0007669"/>
    <property type="project" value="InterPro"/>
</dbReference>
<accession>A0A0F9UZ50</accession>
<keyword evidence="3" id="KW-0732">Signal</keyword>
<comment type="subcellular location">
    <subcellularLocation>
        <location evidence="2">Bacterial flagellum basal body</location>
    </subcellularLocation>
</comment>